<organism evidence="1 2">
    <name type="scientific">Acidaminococcus intestini</name>
    <dbReference type="NCBI Taxonomy" id="187327"/>
    <lineage>
        <taxon>Bacteria</taxon>
        <taxon>Bacillati</taxon>
        <taxon>Bacillota</taxon>
        <taxon>Negativicutes</taxon>
        <taxon>Acidaminococcales</taxon>
        <taxon>Acidaminococcaceae</taxon>
        <taxon>Acidaminococcus</taxon>
    </lineage>
</organism>
<evidence type="ECO:0000313" key="2">
    <source>
        <dbReference type="Proteomes" id="UP000754226"/>
    </source>
</evidence>
<dbReference type="SUPFAM" id="SSF52540">
    <property type="entry name" value="P-loop containing nucleoside triphosphate hydrolases"/>
    <property type="match status" value="1"/>
</dbReference>
<dbReference type="GO" id="GO:0006260">
    <property type="term" value="P:DNA replication"/>
    <property type="evidence" value="ECO:0007669"/>
    <property type="project" value="TreeGrafter"/>
</dbReference>
<comment type="caution">
    <text evidence="1">The sequence shown here is derived from an EMBL/GenBank/DDBJ whole genome shotgun (WGS) entry which is preliminary data.</text>
</comment>
<evidence type="ECO:0000313" key="1">
    <source>
        <dbReference type="EMBL" id="MBS5519831.1"/>
    </source>
</evidence>
<sequence length="270" mass="31047">MEPYIKAMLERVKKKMQDRPPMEPRHPEPQDGIYCDECRCSGWIAVTEENGATAMAHCPKCWERRQVVRRLKQSGVSPKDYEKYTLESFDGSRSEMAGKMKAMAERYLKEHIKGGPGIGIFGRSGMGKTHLCIAVCQELTRTCGEPHYYFSYRSEMPNLVKASRSFVDDYADAMEKWKTCQNLYIDDLFKLGGRVENGRLVDVDREELRIIYDIINARYLNHLTTIISSEYRLNDITACDEAIGSRIWEMIKPYGIFVEGKNQRMGGAQP</sequence>
<dbReference type="EMBL" id="JAGZCZ010000005">
    <property type="protein sequence ID" value="MBS5519831.1"/>
    <property type="molecule type" value="Genomic_DNA"/>
</dbReference>
<gene>
    <name evidence="1" type="ORF">KHX13_05810</name>
</gene>
<reference evidence="1" key="1">
    <citation type="submission" date="2021-02" db="EMBL/GenBank/DDBJ databases">
        <title>Infant gut strain persistence is associated with maternal origin, phylogeny, and functional potential including surface adhesion and iron acquisition.</title>
        <authorList>
            <person name="Lou Y.C."/>
        </authorList>
    </citation>
    <scope>NUCLEOTIDE SEQUENCE</scope>
    <source>
        <strain evidence="1">L3_106_000M1_dasL3_106_000M1_concoct_15</strain>
    </source>
</reference>
<dbReference type="AlphaFoldDB" id="A0A943I4R4"/>
<dbReference type="PANTHER" id="PTHR30050">
    <property type="entry name" value="CHROMOSOMAL REPLICATION INITIATOR PROTEIN DNAA"/>
    <property type="match status" value="1"/>
</dbReference>
<keyword evidence="1" id="KW-0067">ATP-binding</keyword>
<dbReference type="Gene3D" id="3.40.50.300">
    <property type="entry name" value="P-loop containing nucleotide triphosphate hydrolases"/>
    <property type="match status" value="1"/>
</dbReference>
<dbReference type="Proteomes" id="UP000754226">
    <property type="component" value="Unassembled WGS sequence"/>
</dbReference>
<dbReference type="RefSeq" id="WP_329757481.1">
    <property type="nucleotide sequence ID" value="NZ_DBEWXR010000117.1"/>
</dbReference>
<name>A0A943I4R4_9FIRM</name>
<dbReference type="InterPro" id="IPR027417">
    <property type="entry name" value="P-loop_NTPase"/>
</dbReference>
<accession>A0A943I4R4</accession>
<keyword evidence="1" id="KW-0547">Nucleotide-binding</keyword>
<dbReference type="PANTHER" id="PTHR30050:SF10">
    <property type="entry name" value="PHAGE-LIKE ELEMENT PBSX PROTEIN XKDC"/>
    <property type="match status" value="1"/>
</dbReference>
<proteinExistence type="predicted"/>
<dbReference type="GO" id="GO:0005524">
    <property type="term" value="F:ATP binding"/>
    <property type="evidence" value="ECO:0007669"/>
    <property type="project" value="UniProtKB-KW"/>
</dbReference>
<protein>
    <submittedName>
        <fullName evidence="1">ATP-binding protein</fullName>
    </submittedName>
</protein>